<feature type="binding site" description="axial binding residue" evidence="9">
    <location>
        <position position="488"/>
    </location>
    <ligand>
        <name>heme</name>
        <dbReference type="ChEBI" id="CHEBI:30413"/>
    </ligand>
    <ligandPart>
        <name>Fe</name>
        <dbReference type="ChEBI" id="CHEBI:18248"/>
    </ligandPart>
</feature>
<dbReference type="STRING" id="599839.J4G054"/>
<evidence type="ECO:0000313" key="10">
    <source>
        <dbReference type="EMBL" id="CCL98383.1"/>
    </source>
</evidence>
<evidence type="ECO:0000256" key="4">
    <source>
        <dbReference type="ARBA" id="ARBA00022617"/>
    </source>
</evidence>
<dbReference type="HOGENOM" id="CLU_001570_5_11_1"/>
<evidence type="ECO:0000256" key="9">
    <source>
        <dbReference type="PIRSR" id="PIRSR602401-1"/>
    </source>
</evidence>
<dbReference type="InterPro" id="IPR050121">
    <property type="entry name" value="Cytochrome_P450_monoxygenase"/>
</dbReference>
<dbReference type="Proteomes" id="UP000006352">
    <property type="component" value="Unassembled WGS sequence"/>
</dbReference>
<dbReference type="PANTHER" id="PTHR24305">
    <property type="entry name" value="CYTOCHROME P450"/>
    <property type="match status" value="1"/>
</dbReference>
<keyword evidence="8" id="KW-0503">Monooxygenase</keyword>
<dbReference type="CDD" id="cd11069">
    <property type="entry name" value="CYP_FUM15-like"/>
    <property type="match status" value="1"/>
</dbReference>
<dbReference type="PRINTS" id="PR00385">
    <property type="entry name" value="P450"/>
</dbReference>
<protein>
    <recommendedName>
        <fullName evidence="12">Cytochrome P450</fullName>
    </recommendedName>
</protein>
<dbReference type="OrthoDB" id="1470350at2759"/>
<keyword evidence="4 9" id="KW-0349">Heme</keyword>
<evidence type="ECO:0000256" key="8">
    <source>
        <dbReference type="ARBA" id="ARBA00023033"/>
    </source>
</evidence>
<evidence type="ECO:0000256" key="6">
    <source>
        <dbReference type="ARBA" id="ARBA00023002"/>
    </source>
</evidence>
<dbReference type="AlphaFoldDB" id="J4G054"/>
<evidence type="ECO:0000256" key="5">
    <source>
        <dbReference type="ARBA" id="ARBA00022723"/>
    </source>
</evidence>
<gene>
    <name evidence="10" type="ORF">FIBRA_00378</name>
</gene>
<accession>J4G054</accession>
<proteinExistence type="inferred from homology"/>
<dbReference type="InterPro" id="IPR002401">
    <property type="entry name" value="Cyt_P450_E_grp-I"/>
</dbReference>
<keyword evidence="6" id="KW-0560">Oxidoreductase</keyword>
<dbReference type="InParanoid" id="J4G054"/>
<evidence type="ECO:0000313" key="11">
    <source>
        <dbReference type="Proteomes" id="UP000006352"/>
    </source>
</evidence>
<dbReference type="Gene3D" id="1.10.630.10">
    <property type="entry name" value="Cytochrome P450"/>
    <property type="match status" value="1"/>
</dbReference>
<comment type="similarity">
    <text evidence="3">Belongs to the cytochrome P450 family.</text>
</comment>
<dbReference type="GO" id="GO:0016705">
    <property type="term" value="F:oxidoreductase activity, acting on paired donors, with incorporation or reduction of molecular oxygen"/>
    <property type="evidence" value="ECO:0007669"/>
    <property type="project" value="InterPro"/>
</dbReference>
<dbReference type="GO" id="GO:0005506">
    <property type="term" value="F:iron ion binding"/>
    <property type="evidence" value="ECO:0007669"/>
    <property type="project" value="InterPro"/>
</dbReference>
<comment type="cofactor">
    <cofactor evidence="1 9">
        <name>heme</name>
        <dbReference type="ChEBI" id="CHEBI:30413"/>
    </cofactor>
</comment>
<name>J4G054_9APHY</name>
<evidence type="ECO:0000256" key="3">
    <source>
        <dbReference type="ARBA" id="ARBA00010617"/>
    </source>
</evidence>
<keyword evidence="11" id="KW-1185">Reference proteome</keyword>
<organism evidence="10 11">
    <name type="scientific">Fibroporia radiculosa</name>
    <dbReference type="NCBI Taxonomy" id="599839"/>
    <lineage>
        <taxon>Eukaryota</taxon>
        <taxon>Fungi</taxon>
        <taxon>Dikarya</taxon>
        <taxon>Basidiomycota</taxon>
        <taxon>Agaricomycotina</taxon>
        <taxon>Agaricomycetes</taxon>
        <taxon>Polyporales</taxon>
        <taxon>Fibroporiaceae</taxon>
        <taxon>Fibroporia</taxon>
    </lineage>
</organism>
<evidence type="ECO:0000256" key="1">
    <source>
        <dbReference type="ARBA" id="ARBA00001971"/>
    </source>
</evidence>
<dbReference type="PANTHER" id="PTHR24305:SF166">
    <property type="entry name" value="CYTOCHROME P450 12A4, MITOCHONDRIAL-RELATED"/>
    <property type="match status" value="1"/>
</dbReference>
<dbReference type="GeneID" id="24093294"/>
<dbReference type="InterPro" id="IPR036396">
    <property type="entry name" value="Cyt_P450_sf"/>
</dbReference>
<evidence type="ECO:0008006" key="12">
    <source>
        <dbReference type="Google" id="ProtNLM"/>
    </source>
</evidence>
<keyword evidence="7 9" id="KW-0408">Iron</keyword>
<comment type="pathway">
    <text evidence="2">Secondary metabolite biosynthesis.</text>
</comment>
<dbReference type="SUPFAM" id="SSF48264">
    <property type="entry name" value="Cytochrome P450"/>
    <property type="match status" value="1"/>
</dbReference>
<reference evidence="10 11" key="1">
    <citation type="journal article" date="2012" name="Appl. Environ. Microbiol.">
        <title>Short-read sequencing for genomic analysis of the brown rot fungus Fibroporia radiculosa.</title>
        <authorList>
            <person name="Tang J.D."/>
            <person name="Perkins A.D."/>
            <person name="Sonstegard T.S."/>
            <person name="Schroeder S.G."/>
            <person name="Burgess S.C."/>
            <person name="Diehl S.V."/>
        </authorList>
    </citation>
    <scope>NUCLEOTIDE SEQUENCE [LARGE SCALE GENOMIC DNA]</scope>
    <source>
        <strain evidence="10 11">TFFH 294</strain>
    </source>
</reference>
<dbReference type="GO" id="GO:0004497">
    <property type="term" value="F:monooxygenase activity"/>
    <property type="evidence" value="ECO:0007669"/>
    <property type="project" value="UniProtKB-KW"/>
</dbReference>
<dbReference type="GO" id="GO:0020037">
    <property type="term" value="F:heme binding"/>
    <property type="evidence" value="ECO:0007669"/>
    <property type="project" value="InterPro"/>
</dbReference>
<dbReference type="InterPro" id="IPR001128">
    <property type="entry name" value="Cyt_P450"/>
</dbReference>
<evidence type="ECO:0000256" key="2">
    <source>
        <dbReference type="ARBA" id="ARBA00005179"/>
    </source>
</evidence>
<dbReference type="Pfam" id="PF00067">
    <property type="entry name" value="p450"/>
    <property type="match status" value="1"/>
</dbReference>
<keyword evidence="5 9" id="KW-0479">Metal-binding</keyword>
<evidence type="ECO:0000256" key="7">
    <source>
        <dbReference type="ARBA" id="ARBA00023004"/>
    </source>
</evidence>
<sequence>MAYIDFLSPVLIVGLTWAIWNYYHNKQVNSVLDNIPGPPNKSFVYGHFGKFFNRFGVEFNKEVALNYGSVCRMSGMLGRTVLYVSDPKALHTIVIKEEHIYQESKGFIAALKLIFGPGLISTLGETHRRQRKILNPVFSIAHMRNMIPLFYGVSHKLRSAIAQRVAKGPQELDVLGWTGRTALELIGQGGLGYSFDPLTEDSKNAFGEALKDLRHALLFPSLQKFDGSRHFLPFFTALGPAWLRRRLLDLIPNKDVQAVKNIIDTMSQKSVEVYREKKEALARGDQAVIHQIGEGKDIMSILLKANTAASESDRLSEEELIAQISTFVFAGMDTTSNTISRILHILAQRPEMQEKLREEIQNTGAGDSISYEDLNKLCLLDAVCRETLRVYPPATEVTRVPTKDVVLPLSEPIIGLDGTLIKEIPIPEGTEIFIGTMGSNLRPAMWGEDSLEWKPERWLSPLPAKVTEASIPGVYSNLMTFMGGKRACIGFKFSEMEMKVVLSVLLSTFRFEETDKPVMWNVGGIWYPTVGPESNVPELPLKVSLLEDPKV</sequence>
<dbReference type="PRINTS" id="PR00463">
    <property type="entry name" value="EP450I"/>
</dbReference>
<dbReference type="RefSeq" id="XP_012177666.1">
    <property type="nucleotide sequence ID" value="XM_012322276.1"/>
</dbReference>
<dbReference type="EMBL" id="HE796880">
    <property type="protein sequence ID" value="CCL98383.1"/>
    <property type="molecule type" value="Genomic_DNA"/>
</dbReference>